<proteinExistence type="predicted"/>
<dbReference type="EMBL" id="BAABME010001754">
    <property type="protein sequence ID" value="GAA0151286.1"/>
    <property type="molecule type" value="Genomic_DNA"/>
</dbReference>
<gene>
    <name evidence="2" type="ORF">LIER_10035</name>
</gene>
<feature type="compositionally biased region" description="Basic and acidic residues" evidence="1">
    <location>
        <begin position="18"/>
        <end position="38"/>
    </location>
</feature>
<evidence type="ECO:0000313" key="3">
    <source>
        <dbReference type="Proteomes" id="UP001454036"/>
    </source>
</evidence>
<sequence>MSLHTRKKDFGHEFFNARDAKEGGRGDVEGNRWQHQDSAEYETSNWAKKSLGREGLCVGMGEVGENKRKSRSYKMNEAFVGELGNGQEIFMRAGC</sequence>
<reference evidence="2 3" key="1">
    <citation type="submission" date="2024-01" db="EMBL/GenBank/DDBJ databases">
        <title>The complete chloroplast genome sequence of Lithospermum erythrorhizon: insights into the phylogenetic relationship among Boraginaceae species and the maternal lineages of purple gromwells.</title>
        <authorList>
            <person name="Okada T."/>
            <person name="Watanabe K."/>
        </authorList>
    </citation>
    <scope>NUCLEOTIDE SEQUENCE [LARGE SCALE GENOMIC DNA]</scope>
</reference>
<evidence type="ECO:0000313" key="2">
    <source>
        <dbReference type="EMBL" id="GAA0151286.1"/>
    </source>
</evidence>
<name>A0AAV3PJW0_LITER</name>
<evidence type="ECO:0000256" key="1">
    <source>
        <dbReference type="SAM" id="MobiDB-lite"/>
    </source>
</evidence>
<feature type="region of interest" description="Disordered" evidence="1">
    <location>
        <begin position="18"/>
        <end position="45"/>
    </location>
</feature>
<dbReference type="AlphaFoldDB" id="A0AAV3PJW0"/>
<comment type="caution">
    <text evidence="2">The sequence shown here is derived from an EMBL/GenBank/DDBJ whole genome shotgun (WGS) entry which is preliminary data.</text>
</comment>
<protein>
    <submittedName>
        <fullName evidence="2">Uncharacterized protein</fullName>
    </submittedName>
</protein>
<accession>A0AAV3PJW0</accession>
<dbReference type="Proteomes" id="UP001454036">
    <property type="component" value="Unassembled WGS sequence"/>
</dbReference>
<organism evidence="2 3">
    <name type="scientific">Lithospermum erythrorhizon</name>
    <name type="common">Purple gromwell</name>
    <name type="synonym">Lithospermum officinale var. erythrorhizon</name>
    <dbReference type="NCBI Taxonomy" id="34254"/>
    <lineage>
        <taxon>Eukaryota</taxon>
        <taxon>Viridiplantae</taxon>
        <taxon>Streptophyta</taxon>
        <taxon>Embryophyta</taxon>
        <taxon>Tracheophyta</taxon>
        <taxon>Spermatophyta</taxon>
        <taxon>Magnoliopsida</taxon>
        <taxon>eudicotyledons</taxon>
        <taxon>Gunneridae</taxon>
        <taxon>Pentapetalae</taxon>
        <taxon>asterids</taxon>
        <taxon>lamiids</taxon>
        <taxon>Boraginales</taxon>
        <taxon>Boraginaceae</taxon>
        <taxon>Boraginoideae</taxon>
        <taxon>Lithospermeae</taxon>
        <taxon>Lithospermum</taxon>
    </lineage>
</organism>
<keyword evidence="3" id="KW-1185">Reference proteome</keyword>